<accession>A0A1Q8CMK7</accession>
<dbReference type="STRING" id="1912961.BU204_20865"/>
<keyword evidence="2" id="KW-1185">Reference proteome</keyword>
<dbReference type="EMBL" id="MSIE01000039">
    <property type="protein sequence ID" value="OLF15574.1"/>
    <property type="molecule type" value="Genomic_DNA"/>
</dbReference>
<dbReference type="RefSeq" id="WP_143229627.1">
    <property type="nucleotide sequence ID" value="NZ_MSIE01000039.1"/>
</dbReference>
<protein>
    <submittedName>
        <fullName evidence="1">Uncharacterized protein</fullName>
    </submittedName>
</protein>
<evidence type="ECO:0000313" key="1">
    <source>
        <dbReference type="EMBL" id="OLF15574.1"/>
    </source>
</evidence>
<gene>
    <name evidence="1" type="ORF">BU204_20865</name>
</gene>
<dbReference type="OrthoDB" id="7559978at2"/>
<organism evidence="1 2">
    <name type="scientific">Actinophytocola xanthii</name>
    <dbReference type="NCBI Taxonomy" id="1912961"/>
    <lineage>
        <taxon>Bacteria</taxon>
        <taxon>Bacillati</taxon>
        <taxon>Actinomycetota</taxon>
        <taxon>Actinomycetes</taxon>
        <taxon>Pseudonocardiales</taxon>
        <taxon>Pseudonocardiaceae</taxon>
    </lineage>
</organism>
<proteinExistence type="predicted"/>
<evidence type="ECO:0000313" key="2">
    <source>
        <dbReference type="Proteomes" id="UP000185596"/>
    </source>
</evidence>
<dbReference type="AlphaFoldDB" id="A0A1Q8CMK7"/>
<sequence length="142" mass="15595">MTEPLDRLLDEVAAQGWELNKPAEPSALDRLDAWWLARTGTPLADAHRDLLARTDGLDFNGCVLYATQDGRTPGGLFVAGLVESNERLGETAATWLGEANGDLFGLVGGVWLTADKVSRREYERHDDCAALLSTILHRYLET</sequence>
<reference evidence="1 2" key="1">
    <citation type="submission" date="2016-12" db="EMBL/GenBank/DDBJ databases">
        <title>The draft genome sequence of Actinophytocola sp. 11-183.</title>
        <authorList>
            <person name="Wang W."/>
            <person name="Yuan L."/>
        </authorList>
    </citation>
    <scope>NUCLEOTIDE SEQUENCE [LARGE SCALE GENOMIC DNA]</scope>
    <source>
        <strain evidence="1 2">11-183</strain>
    </source>
</reference>
<name>A0A1Q8CMK7_9PSEU</name>
<dbReference type="Proteomes" id="UP000185596">
    <property type="component" value="Unassembled WGS sequence"/>
</dbReference>
<comment type="caution">
    <text evidence="1">The sequence shown here is derived from an EMBL/GenBank/DDBJ whole genome shotgun (WGS) entry which is preliminary data.</text>
</comment>